<dbReference type="HOGENOM" id="CLU_1188756_0_0_9"/>
<name>F9VG13_LACGL</name>
<proteinExistence type="predicted"/>
<dbReference type="Proteomes" id="UP000008520">
    <property type="component" value="Chromosome"/>
</dbReference>
<dbReference type="SUPFAM" id="SSF47413">
    <property type="entry name" value="lambda repressor-like DNA-binding domains"/>
    <property type="match status" value="1"/>
</dbReference>
<organism evidence="2 3">
    <name type="scientific">Lactococcus garvieae (strain Lg2)</name>
    <name type="common">Enterococcus seriolicida</name>
    <dbReference type="NCBI Taxonomy" id="420890"/>
    <lineage>
        <taxon>Bacteria</taxon>
        <taxon>Bacillati</taxon>
        <taxon>Bacillota</taxon>
        <taxon>Bacilli</taxon>
        <taxon>Lactobacillales</taxon>
        <taxon>Streptococcaceae</taxon>
        <taxon>Lactococcus</taxon>
    </lineage>
</organism>
<dbReference type="SMART" id="SM00530">
    <property type="entry name" value="HTH_XRE"/>
    <property type="match status" value="1"/>
</dbReference>
<dbReference type="PATRIC" id="fig|420890.5.peg.1777"/>
<feature type="domain" description="HTH cro/C1-type" evidence="1">
    <location>
        <begin position="6"/>
        <end position="68"/>
    </location>
</feature>
<dbReference type="CDD" id="cd00093">
    <property type="entry name" value="HTH_XRE"/>
    <property type="match status" value="1"/>
</dbReference>
<dbReference type="PROSITE" id="PS50943">
    <property type="entry name" value="HTH_CROC1"/>
    <property type="match status" value="1"/>
</dbReference>
<evidence type="ECO:0000313" key="3">
    <source>
        <dbReference type="Proteomes" id="UP000008520"/>
    </source>
</evidence>
<dbReference type="RefSeq" id="WP_003133232.1">
    <property type="nucleotide sequence ID" value="NC_017490.1"/>
</dbReference>
<sequence>MAKNRIKELRNSANPKITLKELSDKLKEKGLSFTDSQLSYYENGTRSPRNEQIWGVLAEIFDVDKLYLMGLSDIKKSGYPHISLEAIETKLQELEKELTQEHTREEKEILINTREELLGLKDVISKTKIINENINLHLESQKEREERHSKELFETYMLEIQGLLEVYKGEAKRGTFSKDNLTALSSTFQILQTIDIFQNGNKFQISLTKNLLNAISNLLSTFSDDFFDMHNKP</sequence>
<dbReference type="eggNOG" id="COG1396">
    <property type="taxonomic scope" value="Bacteria"/>
</dbReference>
<gene>
    <name evidence="2" type="ordered locus">LCGL_1804</name>
</gene>
<dbReference type="EMBL" id="AP009333">
    <property type="protein sequence ID" value="BAK61264.1"/>
    <property type="molecule type" value="Genomic_DNA"/>
</dbReference>
<evidence type="ECO:0000259" key="1">
    <source>
        <dbReference type="PROSITE" id="PS50943"/>
    </source>
</evidence>
<dbReference type="GO" id="GO:0003677">
    <property type="term" value="F:DNA binding"/>
    <property type="evidence" value="ECO:0007669"/>
    <property type="project" value="InterPro"/>
</dbReference>
<dbReference type="AlphaFoldDB" id="F9VG13"/>
<protein>
    <submittedName>
        <fullName evidence="2">Hypothetical phage protein</fullName>
    </submittedName>
</protein>
<dbReference type="KEGG" id="lgv:LCGL_1804"/>
<dbReference type="InterPro" id="IPR010982">
    <property type="entry name" value="Lambda_DNA-bd_dom_sf"/>
</dbReference>
<evidence type="ECO:0000313" key="2">
    <source>
        <dbReference type="EMBL" id="BAK61264.1"/>
    </source>
</evidence>
<reference evidence="2 3" key="1">
    <citation type="journal article" date="2011" name="PLoS ONE">
        <title>Complete genome sequence and comparative analysis of the fish pathogen Lactococcus garvieae.</title>
        <authorList>
            <person name="Morita H."/>
            <person name="Toh H."/>
            <person name="Oshima K."/>
            <person name="Yoshizaki M."/>
            <person name="Kawanishi M."/>
            <person name="Nakaya K."/>
            <person name="Suzuki T."/>
            <person name="Miyauchi E."/>
            <person name="Ishii Y."/>
            <person name="Tanabe S."/>
            <person name="Murakami M."/>
            <person name="Hattori M."/>
        </authorList>
    </citation>
    <scope>NUCLEOTIDE SEQUENCE [LARGE SCALE GENOMIC DNA]</scope>
    <source>
        <strain evidence="2 3">Lg2</strain>
    </source>
</reference>
<keyword evidence="3" id="KW-1185">Reference proteome</keyword>
<dbReference type="Gene3D" id="1.10.260.40">
    <property type="entry name" value="lambda repressor-like DNA-binding domains"/>
    <property type="match status" value="1"/>
</dbReference>
<dbReference type="InterPro" id="IPR001387">
    <property type="entry name" value="Cro/C1-type_HTH"/>
</dbReference>
<accession>F9VG13</accession>